<proteinExistence type="predicted"/>
<dbReference type="Proteomes" id="UP000187455">
    <property type="component" value="Unassembled WGS sequence"/>
</dbReference>
<dbReference type="GO" id="GO:0008270">
    <property type="term" value="F:zinc ion binding"/>
    <property type="evidence" value="ECO:0007669"/>
    <property type="project" value="UniProtKB-KW"/>
</dbReference>
<feature type="region of interest" description="Disordered" evidence="2">
    <location>
        <begin position="214"/>
        <end position="243"/>
    </location>
</feature>
<keyword evidence="1" id="KW-0862">Zinc</keyword>
<dbReference type="Gene3D" id="2.40.70.10">
    <property type="entry name" value="Acid Proteases"/>
    <property type="match status" value="1"/>
</dbReference>
<keyword evidence="1" id="KW-0479">Metal-binding</keyword>
<dbReference type="GO" id="GO:0003676">
    <property type="term" value="F:nucleic acid binding"/>
    <property type="evidence" value="ECO:0007669"/>
    <property type="project" value="InterPro"/>
</dbReference>
<keyword evidence="5" id="KW-1185">Reference proteome</keyword>
<dbReference type="InterPro" id="IPR021109">
    <property type="entry name" value="Peptidase_aspartic_dom_sf"/>
</dbReference>
<dbReference type="EMBL" id="LSSL01004889">
    <property type="protein sequence ID" value="OLY79144.1"/>
    <property type="molecule type" value="Genomic_DNA"/>
</dbReference>
<dbReference type="PROSITE" id="PS50158">
    <property type="entry name" value="ZF_CCHC"/>
    <property type="match status" value="1"/>
</dbReference>
<evidence type="ECO:0000313" key="4">
    <source>
        <dbReference type="EMBL" id="OLY79144.1"/>
    </source>
</evidence>
<organism evidence="4 5">
    <name type="scientific">Smittium mucronatum</name>
    <dbReference type="NCBI Taxonomy" id="133383"/>
    <lineage>
        <taxon>Eukaryota</taxon>
        <taxon>Fungi</taxon>
        <taxon>Fungi incertae sedis</taxon>
        <taxon>Zoopagomycota</taxon>
        <taxon>Kickxellomycotina</taxon>
        <taxon>Harpellomycetes</taxon>
        <taxon>Harpellales</taxon>
        <taxon>Legeriomycetaceae</taxon>
        <taxon>Smittium</taxon>
    </lineage>
</organism>
<feature type="domain" description="CCHC-type" evidence="3">
    <location>
        <begin position="200"/>
        <end position="213"/>
    </location>
</feature>
<feature type="compositionally biased region" description="Polar residues" evidence="2">
    <location>
        <begin position="156"/>
        <end position="169"/>
    </location>
</feature>
<dbReference type="AlphaFoldDB" id="A0A1R0GQJ3"/>
<name>A0A1R0GQJ3_9FUNG</name>
<feature type="non-terminal residue" evidence="4">
    <location>
        <position position="524"/>
    </location>
</feature>
<dbReference type="InterPro" id="IPR001878">
    <property type="entry name" value="Znf_CCHC"/>
</dbReference>
<gene>
    <name evidence="4" type="ORF">AYI68_g6795</name>
</gene>
<comment type="caution">
    <text evidence="4">The sequence shown here is derived from an EMBL/GenBank/DDBJ whole genome shotgun (WGS) entry which is preliminary data.</text>
</comment>
<evidence type="ECO:0000259" key="3">
    <source>
        <dbReference type="PROSITE" id="PS50158"/>
    </source>
</evidence>
<feature type="region of interest" description="Disordered" evidence="2">
    <location>
        <begin position="151"/>
        <end position="189"/>
    </location>
</feature>
<dbReference type="OrthoDB" id="5731792at2759"/>
<dbReference type="STRING" id="133383.A0A1R0GQJ3"/>
<protein>
    <recommendedName>
        <fullName evidence="3">CCHC-type domain-containing protein</fullName>
    </recommendedName>
</protein>
<evidence type="ECO:0000256" key="2">
    <source>
        <dbReference type="SAM" id="MobiDB-lite"/>
    </source>
</evidence>
<accession>A0A1R0GQJ3</accession>
<evidence type="ECO:0000313" key="5">
    <source>
        <dbReference type="Proteomes" id="UP000187455"/>
    </source>
</evidence>
<reference evidence="4 5" key="1">
    <citation type="journal article" date="2016" name="Mol. Biol. Evol.">
        <title>Genome-Wide Survey of Gut Fungi (Harpellales) Reveals the First Horizontally Transferred Ubiquitin Gene from a Mosquito Host.</title>
        <authorList>
            <person name="Wang Y."/>
            <person name="White M.M."/>
            <person name="Kvist S."/>
            <person name="Moncalvo J.M."/>
        </authorList>
    </citation>
    <scope>NUCLEOTIDE SEQUENCE [LARGE SCALE GENOMIC DNA]</scope>
    <source>
        <strain evidence="4 5">ALG-7-W6</strain>
    </source>
</reference>
<sequence length="524" mass="58490">MVISAGPERFSGSKESGLVDCDFALRDEDVEDYEAITRSEDQDSLYARRYRVNSGTPKDFFERARAVSSKEPGVVNPSSMQRDASWVVPQNRFKGSWDDDASAWLQTYNPARKTKAEEEFERLNLYAGDANDTHLAVLRFKKISGQAREVLAGGQPPSSKKGGNSLQNSKSKKMTPGGNFYQPPKVERARQASTSFNRECFNCNRKVHMAKNCNLKTGRSGNTSFNRGGNGRPSNYNQNPSSNWIRRDTDAMSVDYVVEDNVNVLQLNDSTNIAPANVSAVKVMAIINQYPVLILLDTDVGVNFMSRSMVEKLKLGLGVPTPRRIRLVVSDQLATTLLRKVKLDFGEFSVSLPFYVVEHGNKDGLILLSIDVPISLKVTIKFDEGKLCFPWEGKVHEVKLLSIPRIPNDQEDAVEFCVYCLHESFKKEISNYCSKPEQGELRKLMGDYNDVFVESLEELGAARVDKCDVELLDPQPIKQKPYRLAHSLKGEDPPTSRKELLHHSFRGVSGGLGSGGVPLLLLRT</sequence>
<keyword evidence="1" id="KW-0863">Zinc-finger</keyword>
<evidence type="ECO:0000256" key="1">
    <source>
        <dbReference type="PROSITE-ProRule" id="PRU00047"/>
    </source>
</evidence>
<dbReference type="CDD" id="cd00303">
    <property type="entry name" value="retropepsin_like"/>
    <property type="match status" value="1"/>
</dbReference>